<feature type="compositionally biased region" description="Polar residues" evidence="1">
    <location>
        <begin position="345"/>
        <end position="357"/>
    </location>
</feature>
<feature type="region of interest" description="Disordered" evidence="1">
    <location>
        <begin position="345"/>
        <end position="393"/>
    </location>
</feature>
<organism evidence="2">
    <name type="scientific">freshwater metagenome</name>
    <dbReference type="NCBI Taxonomy" id="449393"/>
    <lineage>
        <taxon>unclassified sequences</taxon>
        <taxon>metagenomes</taxon>
        <taxon>ecological metagenomes</taxon>
    </lineage>
</organism>
<evidence type="ECO:0000313" key="2">
    <source>
        <dbReference type="EMBL" id="CAB4965041.1"/>
    </source>
</evidence>
<proteinExistence type="predicted"/>
<accession>A0A6J7LAB5</accession>
<evidence type="ECO:0000256" key="1">
    <source>
        <dbReference type="SAM" id="MobiDB-lite"/>
    </source>
</evidence>
<sequence>MSHRHRERAVRSRVSRQPGVGELGVVCVVRADDHHLLALVPRLGHEVGVGRARGGDVRAPHDQVRGVPPVGTLGHVGLVAPDLGGRDGEVGVPVVEAQHRAADEAGVAGAHRVRRHRHRRDWREARDPVRPVLLDGVHLRGRDNLESLGPAGADKATLAPRGLIATTEVGGGRHLAEGCHGVTEPCLGLAVHLQQHPAHIRKPHPRGRVGVPAEGRTTGAASRLILRGIGPNARVVGLLRLPGDDPVLDIHLPRARAGAVHAVGRAHHLVVAPAVAVEAVTLPAAHGVQGPQIGRDVLARDQPTGAQQCLHGRSVDPARPRTRGGHVLSIGGHGADSSFVVERSTNSMTHRGVSTSTETKRAVKGAPIRSRAPRTSPRWSRHTSRSSAPARSA</sequence>
<name>A0A6J7LAB5_9ZZZZ</name>
<protein>
    <submittedName>
        <fullName evidence="2">Unannotated protein</fullName>
    </submittedName>
</protein>
<gene>
    <name evidence="2" type="ORF">UFOPK3773_02337</name>
</gene>
<reference evidence="2" key="1">
    <citation type="submission" date="2020-05" db="EMBL/GenBank/DDBJ databases">
        <authorList>
            <person name="Chiriac C."/>
            <person name="Salcher M."/>
            <person name="Ghai R."/>
            <person name="Kavagutti S V."/>
        </authorList>
    </citation>
    <scope>NUCLEOTIDE SEQUENCE</scope>
</reference>
<dbReference type="EMBL" id="CAFBNF010000391">
    <property type="protein sequence ID" value="CAB4965041.1"/>
    <property type="molecule type" value="Genomic_DNA"/>
</dbReference>
<dbReference type="AlphaFoldDB" id="A0A6J7LAB5"/>